<sequence length="289" mass="33048">MATHTDAPPPYTPGTPEFTENTATKIEQVEAAHRAMRLQRYLLEIIAYSLPVDMPKLVKATPFEWPTYNGFRASLLQKKERAHLLHLSQTHTKHIPNKHSLNTTSTHVTICLHARENYMHRRIATSTLEDGRMLLVEAVEPSRTPNIDPGFTLQLMAAYADEHTKPWRQKRKRNLIADLVKYSYISDTGSHTWLYLNVISQLVLQLSPNHVVQKTLGLALEKYGRGRQHRQLGFMTDLGPRNVYYKGYNSLAEFLTGIPMVGENGTWQQLLALVPYENPVVPVTPWMSR</sequence>
<evidence type="ECO:0000313" key="3">
    <source>
        <dbReference type="Proteomes" id="UP000077248"/>
    </source>
</evidence>
<reference evidence="2 3" key="1">
    <citation type="submission" date="2016-05" db="EMBL/GenBank/DDBJ databases">
        <title>Comparative analysis of secretome profiles of manganese(II)-oxidizing ascomycete fungi.</title>
        <authorList>
            <consortium name="DOE Joint Genome Institute"/>
            <person name="Zeiner C.A."/>
            <person name="Purvine S.O."/>
            <person name="Zink E.M."/>
            <person name="Wu S."/>
            <person name="Pasa-Tolic L."/>
            <person name="Chaput D.L."/>
            <person name="Haridas S."/>
            <person name="Grigoriev I.V."/>
            <person name="Santelli C.M."/>
            <person name="Hansel C.M."/>
        </authorList>
    </citation>
    <scope>NUCLEOTIDE SEQUENCE [LARGE SCALE GENOMIC DNA]</scope>
    <source>
        <strain evidence="2 3">SRC1lrK2f</strain>
    </source>
</reference>
<dbReference type="Proteomes" id="UP000077248">
    <property type="component" value="Unassembled WGS sequence"/>
</dbReference>
<dbReference type="KEGG" id="aalt:CC77DRAFT_1066322"/>
<keyword evidence="3" id="KW-1185">Reference proteome</keyword>
<protein>
    <submittedName>
        <fullName evidence="2">Uncharacterized protein</fullName>
    </submittedName>
</protein>
<dbReference type="VEuPathDB" id="FungiDB:CC77DRAFT_1066322"/>
<accession>A0A177D5X3</accession>
<dbReference type="AlphaFoldDB" id="A0A177D5X3"/>
<feature type="region of interest" description="Disordered" evidence="1">
    <location>
        <begin position="1"/>
        <end position="21"/>
    </location>
</feature>
<dbReference type="EMBL" id="KV441495">
    <property type="protein sequence ID" value="OAG15084.1"/>
    <property type="molecule type" value="Genomic_DNA"/>
</dbReference>
<evidence type="ECO:0000313" key="2">
    <source>
        <dbReference type="EMBL" id="OAG15084.1"/>
    </source>
</evidence>
<organism evidence="2 3">
    <name type="scientific">Alternaria alternata</name>
    <name type="common">Alternaria rot fungus</name>
    <name type="synonym">Torula alternata</name>
    <dbReference type="NCBI Taxonomy" id="5599"/>
    <lineage>
        <taxon>Eukaryota</taxon>
        <taxon>Fungi</taxon>
        <taxon>Dikarya</taxon>
        <taxon>Ascomycota</taxon>
        <taxon>Pezizomycotina</taxon>
        <taxon>Dothideomycetes</taxon>
        <taxon>Pleosporomycetidae</taxon>
        <taxon>Pleosporales</taxon>
        <taxon>Pleosporineae</taxon>
        <taxon>Pleosporaceae</taxon>
        <taxon>Alternaria</taxon>
        <taxon>Alternaria sect. Alternaria</taxon>
        <taxon>Alternaria alternata complex</taxon>
    </lineage>
</organism>
<proteinExistence type="predicted"/>
<evidence type="ECO:0000256" key="1">
    <source>
        <dbReference type="SAM" id="MobiDB-lite"/>
    </source>
</evidence>
<dbReference type="RefSeq" id="XP_018380505.1">
    <property type="nucleotide sequence ID" value="XM_018528892.1"/>
</dbReference>
<gene>
    <name evidence="2" type="ORF">CC77DRAFT_1066322</name>
</gene>
<name>A0A177D5X3_ALTAL</name>
<dbReference type="GeneID" id="29114486"/>